<dbReference type="SUPFAM" id="SSF51735">
    <property type="entry name" value="NAD(P)-binding Rossmann-fold domains"/>
    <property type="match status" value="1"/>
</dbReference>
<dbReference type="PANTHER" id="PTHR43544">
    <property type="entry name" value="SHORT-CHAIN DEHYDROGENASE/REDUCTASE"/>
    <property type="match status" value="1"/>
</dbReference>
<dbReference type="eggNOG" id="KOG1611">
    <property type="taxonomic scope" value="Eukaryota"/>
</dbReference>
<sequence>MAPKTIFITGANRGIGLGLVKELLKVPGVETLVAGARNIDGAKELQTLAKSDSRLHLLAVDVSNDESLVNSVTSVAGLVGDRGLNLLINNAGIIEPYGTTSSPNRASVLKCIDVNAVSSLLASQYFLPLLQKAAGSESGDRLSPDRAAIVNIASDCASQALNLRGSGPGMSLLAYKMSKVAMVSFSRSLAADFKTHNIPVLITNIHPGWVQTDMGGSNAEISVDESVTKIVASIGKLTANHHGGLFNRELETMPF</sequence>
<dbReference type="Proteomes" id="UP000095282">
    <property type="component" value="Unplaced"/>
</dbReference>
<proteinExistence type="inferred from homology"/>
<dbReference type="STRING" id="1561998.A0A1I7TDA5"/>
<dbReference type="InterPro" id="IPR002347">
    <property type="entry name" value="SDR_fam"/>
</dbReference>
<dbReference type="PANTHER" id="PTHR43544:SF5">
    <property type="entry name" value="C-FACTOR-RELATED"/>
    <property type="match status" value="1"/>
</dbReference>
<protein>
    <submittedName>
        <fullName evidence="3">NAD(P)-binding protein</fullName>
    </submittedName>
</protein>
<evidence type="ECO:0000313" key="3">
    <source>
        <dbReference type="WBParaSite" id="Csp11.Scaffold585.g4793.t1"/>
    </source>
</evidence>
<dbReference type="Gene3D" id="3.40.50.720">
    <property type="entry name" value="NAD(P)-binding Rossmann-like Domain"/>
    <property type="match status" value="1"/>
</dbReference>
<comment type="similarity">
    <text evidence="1">Belongs to the short-chain dehydrogenases/reductases (SDR) family.</text>
</comment>
<dbReference type="PRINTS" id="PR00080">
    <property type="entry name" value="SDRFAMILY"/>
</dbReference>
<dbReference type="GO" id="GO:0016491">
    <property type="term" value="F:oxidoreductase activity"/>
    <property type="evidence" value="ECO:0007669"/>
    <property type="project" value="TreeGrafter"/>
</dbReference>
<dbReference type="CDD" id="cd05325">
    <property type="entry name" value="carb_red_sniffer_like_SDR_c"/>
    <property type="match status" value="1"/>
</dbReference>
<dbReference type="InterPro" id="IPR051468">
    <property type="entry name" value="Fungal_SecMetab_SDRs"/>
</dbReference>
<name>A0A1I7TDA5_9PELO</name>
<keyword evidence="2" id="KW-1185">Reference proteome</keyword>
<dbReference type="AlphaFoldDB" id="A0A1I7TDA5"/>
<dbReference type="InterPro" id="IPR036291">
    <property type="entry name" value="NAD(P)-bd_dom_sf"/>
</dbReference>
<dbReference type="GO" id="GO:0005737">
    <property type="term" value="C:cytoplasm"/>
    <property type="evidence" value="ECO:0007669"/>
    <property type="project" value="TreeGrafter"/>
</dbReference>
<dbReference type="PRINTS" id="PR00081">
    <property type="entry name" value="GDHRDH"/>
</dbReference>
<evidence type="ECO:0000256" key="1">
    <source>
        <dbReference type="RuleBase" id="RU000363"/>
    </source>
</evidence>
<organism evidence="2 3">
    <name type="scientific">Caenorhabditis tropicalis</name>
    <dbReference type="NCBI Taxonomy" id="1561998"/>
    <lineage>
        <taxon>Eukaryota</taxon>
        <taxon>Metazoa</taxon>
        <taxon>Ecdysozoa</taxon>
        <taxon>Nematoda</taxon>
        <taxon>Chromadorea</taxon>
        <taxon>Rhabditida</taxon>
        <taxon>Rhabditina</taxon>
        <taxon>Rhabditomorpha</taxon>
        <taxon>Rhabditoidea</taxon>
        <taxon>Rhabditidae</taxon>
        <taxon>Peloderinae</taxon>
        <taxon>Caenorhabditis</taxon>
    </lineage>
</organism>
<evidence type="ECO:0000313" key="2">
    <source>
        <dbReference type="Proteomes" id="UP000095282"/>
    </source>
</evidence>
<dbReference type="Pfam" id="PF00106">
    <property type="entry name" value="adh_short"/>
    <property type="match status" value="1"/>
</dbReference>
<accession>A0A1I7TDA5</accession>
<reference evidence="3" key="1">
    <citation type="submission" date="2016-11" db="UniProtKB">
        <authorList>
            <consortium name="WormBaseParasite"/>
        </authorList>
    </citation>
    <scope>IDENTIFICATION</scope>
</reference>
<dbReference type="WBParaSite" id="Csp11.Scaffold585.g4793.t1">
    <property type="protein sequence ID" value="Csp11.Scaffold585.g4793.t1"/>
    <property type="gene ID" value="Csp11.Scaffold585.g4793"/>
</dbReference>